<dbReference type="AlphaFoldDB" id="A0A6G8PZK3"/>
<evidence type="ECO:0000313" key="1">
    <source>
        <dbReference type="EMBL" id="QIN79659.1"/>
    </source>
</evidence>
<sequence length="68" mass="7328">MIGITRRGGLEERADEVRCVLVVDGECGGRVAGRPGALEYEEELLDELAEIEVELLRGRDGGRGSNGE</sequence>
<dbReference type="EMBL" id="CP045121">
    <property type="protein sequence ID" value="QIN79659.1"/>
    <property type="molecule type" value="Genomic_DNA"/>
</dbReference>
<dbReference type="KEGG" id="rmar:GBA65_15245"/>
<gene>
    <name evidence="1" type="ORF">GBA65_15245</name>
</gene>
<dbReference type="Proteomes" id="UP000502706">
    <property type="component" value="Chromosome"/>
</dbReference>
<name>A0A6G8PZK3_9ACTN</name>
<evidence type="ECO:0000313" key="2">
    <source>
        <dbReference type="Proteomes" id="UP000502706"/>
    </source>
</evidence>
<dbReference type="RefSeq" id="WP_166397334.1">
    <property type="nucleotide sequence ID" value="NZ_CP045121.1"/>
</dbReference>
<keyword evidence="2" id="KW-1185">Reference proteome</keyword>
<organism evidence="1 2">
    <name type="scientific">Rubrobacter marinus</name>
    <dbReference type="NCBI Taxonomy" id="2653852"/>
    <lineage>
        <taxon>Bacteria</taxon>
        <taxon>Bacillati</taxon>
        <taxon>Actinomycetota</taxon>
        <taxon>Rubrobacteria</taxon>
        <taxon>Rubrobacterales</taxon>
        <taxon>Rubrobacteraceae</taxon>
        <taxon>Rubrobacter</taxon>
    </lineage>
</organism>
<reference evidence="1 2" key="1">
    <citation type="submission" date="2019-10" db="EMBL/GenBank/DDBJ databases">
        <title>Rubrobacter sp nov SCSIO 52915 isolated from a deep-sea sediment in the South China Sea.</title>
        <authorList>
            <person name="Chen R.W."/>
        </authorList>
    </citation>
    <scope>NUCLEOTIDE SEQUENCE [LARGE SCALE GENOMIC DNA]</scope>
    <source>
        <strain evidence="1 2">SCSIO 52915</strain>
    </source>
</reference>
<accession>A0A6G8PZK3</accession>
<proteinExistence type="predicted"/>
<protein>
    <submittedName>
        <fullName evidence="1">Uncharacterized protein</fullName>
    </submittedName>
</protein>